<feature type="non-terminal residue" evidence="6">
    <location>
        <position position="348"/>
    </location>
</feature>
<dbReference type="InterPro" id="IPR013785">
    <property type="entry name" value="Aldolase_TIM"/>
</dbReference>
<name>A0A0F8X0E7_9ZZZZ</name>
<keyword evidence="1" id="KW-0949">S-adenosyl-L-methionine</keyword>
<feature type="domain" description="Radical SAM core" evidence="5">
    <location>
        <begin position="41"/>
        <end position="267"/>
    </location>
</feature>
<dbReference type="SMART" id="SM00729">
    <property type="entry name" value="Elp3"/>
    <property type="match status" value="1"/>
</dbReference>
<evidence type="ECO:0000256" key="4">
    <source>
        <dbReference type="ARBA" id="ARBA00023014"/>
    </source>
</evidence>
<dbReference type="NCBIfam" id="TIGR03910">
    <property type="entry name" value="pyrrolys_PylB"/>
    <property type="match status" value="1"/>
</dbReference>
<dbReference type="SFLD" id="SFLDF00349">
    <property type="entry name" value="3-methylornithine_synthase_(Py"/>
    <property type="match status" value="1"/>
</dbReference>
<dbReference type="InterPro" id="IPR023891">
    <property type="entry name" value="Pyrrolys_PylB"/>
</dbReference>
<dbReference type="GO" id="GO:0046872">
    <property type="term" value="F:metal ion binding"/>
    <property type="evidence" value="ECO:0007669"/>
    <property type="project" value="UniProtKB-KW"/>
</dbReference>
<dbReference type="InterPro" id="IPR007197">
    <property type="entry name" value="rSAM"/>
</dbReference>
<dbReference type="Pfam" id="PF04055">
    <property type="entry name" value="Radical_SAM"/>
    <property type="match status" value="1"/>
</dbReference>
<dbReference type="InterPro" id="IPR006638">
    <property type="entry name" value="Elp3/MiaA/NifB-like_rSAM"/>
</dbReference>
<accession>A0A0F8X0E7</accession>
<dbReference type="GO" id="GO:0016740">
    <property type="term" value="F:transferase activity"/>
    <property type="evidence" value="ECO:0007669"/>
    <property type="project" value="TreeGrafter"/>
</dbReference>
<dbReference type="Gene3D" id="3.20.20.70">
    <property type="entry name" value="Aldolase class I"/>
    <property type="match status" value="1"/>
</dbReference>
<dbReference type="SFLD" id="SFLDG01280">
    <property type="entry name" value="HydE/PylB-like"/>
    <property type="match status" value="1"/>
</dbReference>
<dbReference type="AlphaFoldDB" id="A0A0F8X0E7"/>
<sequence length="348" mass="39134">AYNEQILSEAEVKFLLDLRDKKEISALFLTARDLRQRYFGKKLFLYGFVYFSTYCRNECVFCYYRASNSAGRRYRITVAQAVESACGLADSGVHLIDLTMGEDSFFLKCESGLKKFETLVTQVKSNTNLPIMISPGLLPEEYLTVLSGAGADWYACYQETHNRELFSRLRPGQDYDRRFLAKQHAKKIGLLIEEGILTGVGESRADITMSMNVMRDIGAQQVRVMSFNPQKGTPMSGWFSPDRLQELQIIAVMRLIFPEKLIPASLDIDGVKNLKKRLDAGANVITSFIPPFSGLSGVSQIDLDINEGNRTVDGVLRVIDESGLEIARASEYLQWIGTEKKKAGKKND</sequence>
<dbReference type="SFLD" id="SFLDS00029">
    <property type="entry name" value="Radical_SAM"/>
    <property type="match status" value="1"/>
</dbReference>
<dbReference type="InterPro" id="IPR058240">
    <property type="entry name" value="rSAM_sf"/>
</dbReference>
<dbReference type="SUPFAM" id="SSF102114">
    <property type="entry name" value="Radical SAM enzymes"/>
    <property type="match status" value="1"/>
</dbReference>
<proteinExistence type="predicted"/>
<dbReference type="PANTHER" id="PTHR43726:SF1">
    <property type="entry name" value="BIOTIN SYNTHASE"/>
    <property type="match status" value="1"/>
</dbReference>
<dbReference type="PANTHER" id="PTHR43726">
    <property type="entry name" value="3-METHYLORNITHINE SYNTHASE"/>
    <property type="match status" value="1"/>
</dbReference>
<evidence type="ECO:0000256" key="3">
    <source>
        <dbReference type="ARBA" id="ARBA00023004"/>
    </source>
</evidence>
<dbReference type="PROSITE" id="PS51918">
    <property type="entry name" value="RADICAL_SAM"/>
    <property type="match status" value="1"/>
</dbReference>
<dbReference type="SFLD" id="SFLDG01060">
    <property type="entry name" value="BATS_domain_containing"/>
    <property type="match status" value="1"/>
</dbReference>
<organism evidence="6">
    <name type="scientific">marine sediment metagenome</name>
    <dbReference type="NCBI Taxonomy" id="412755"/>
    <lineage>
        <taxon>unclassified sequences</taxon>
        <taxon>metagenomes</taxon>
        <taxon>ecological metagenomes</taxon>
    </lineage>
</organism>
<comment type="caution">
    <text evidence="6">The sequence shown here is derived from an EMBL/GenBank/DDBJ whole genome shotgun (WGS) entry which is preliminary data.</text>
</comment>
<dbReference type="GO" id="GO:0071524">
    <property type="term" value="P:pyrrolysine biosynthetic process"/>
    <property type="evidence" value="ECO:0007669"/>
    <property type="project" value="InterPro"/>
</dbReference>
<dbReference type="GO" id="GO:0051536">
    <property type="term" value="F:iron-sulfur cluster binding"/>
    <property type="evidence" value="ECO:0007669"/>
    <property type="project" value="UniProtKB-KW"/>
</dbReference>
<gene>
    <name evidence="6" type="ORF">LCGC14_3086230</name>
</gene>
<keyword evidence="4" id="KW-0411">Iron-sulfur</keyword>
<dbReference type="EMBL" id="LAZR01066070">
    <property type="protein sequence ID" value="KKK54290.1"/>
    <property type="molecule type" value="Genomic_DNA"/>
</dbReference>
<feature type="non-terminal residue" evidence="6">
    <location>
        <position position="1"/>
    </location>
</feature>
<evidence type="ECO:0000256" key="1">
    <source>
        <dbReference type="ARBA" id="ARBA00022691"/>
    </source>
</evidence>
<reference evidence="6" key="1">
    <citation type="journal article" date="2015" name="Nature">
        <title>Complex archaea that bridge the gap between prokaryotes and eukaryotes.</title>
        <authorList>
            <person name="Spang A."/>
            <person name="Saw J.H."/>
            <person name="Jorgensen S.L."/>
            <person name="Zaremba-Niedzwiedzka K."/>
            <person name="Martijn J."/>
            <person name="Lind A.E."/>
            <person name="van Eijk R."/>
            <person name="Schleper C."/>
            <person name="Guy L."/>
            <person name="Ettema T.J."/>
        </authorList>
    </citation>
    <scope>NUCLEOTIDE SEQUENCE</scope>
</reference>
<evidence type="ECO:0000256" key="2">
    <source>
        <dbReference type="ARBA" id="ARBA00022723"/>
    </source>
</evidence>
<keyword evidence="2" id="KW-0479">Metal-binding</keyword>
<evidence type="ECO:0000313" key="6">
    <source>
        <dbReference type="EMBL" id="KKK54290.1"/>
    </source>
</evidence>
<protein>
    <recommendedName>
        <fullName evidence="5">Radical SAM core domain-containing protein</fullName>
    </recommendedName>
</protein>
<evidence type="ECO:0000259" key="5">
    <source>
        <dbReference type="PROSITE" id="PS51918"/>
    </source>
</evidence>
<keyword evidence="3" id="KW-0408">Iron</keyword>
<dbReference type="PIRSF" id="PIRSF004762">
    <property type="entry name" value="CHP00423"/>
    <property type="match status" value="1"/>
</dbReference>
<dbReference type="InterPro" id="IPR034422">
    <property type="entry name" value="HydE/PylB-like"/>
</dbReference>